<dbReference type="InterPro" id="IPR003488">
    <property type="entry name" value="DprA"/>
</dbReference>
<dbReference type="EMBL" id="AP018786">
    <property type="protein sequence ID" value="BBF22268.1"/>
    <property type="molecule type" value="Genomic_DNA"/>
</dbReference>
<feature type="domain" description="Smf/DprA SLOG" evidence="2">
    <location>
        <begin position="85"/>
        <end position="289"/>
    </location>
</feature>
<keyword evidence="4" id="KW-1185">Reference proteome</keyword>
<evidence type="ECO:0000313" key="4">
    <source>
        <dbReference type="Proteomes" id="UP000271003"/>
    </source>
</evidence>
<dbReference type="OrthoDB" id="9785707at2"/>
<proteinExistence type="inferred from homology"/>
<dbReference type="SUPFAM" id="SSF102405">
    <property type="entry name" value="MCP/YpsA-like"/>
    <property type="match status" value="1"/>
</dbReference>
<dbReference type="PANTHER" id="PTHR43022:SF1">
    <property type="entry name" value="PROTEIN SMF"/>
    <property type="match status" value="1"/>
</dbReference>
<sequence>MDTNEKRAWLRLARARRLSAAAAVRLLRDAELPEAVFASDYGTVAKREGAEVADEVRRLGRGAEDESVDRALAWLARHEDAFLLPFTSPLYPQALLQCDRPPIVLFARGNAGLLGRRTVAVIGSEHVDAESIATGVELGKALVARKVALIERTATPLELSVARAAPSGTILVLATGPDRVYPATALEEQRAVLASGGLLLAEAFPEEGVTPERIERRDAVYIAAADAVLLVAAETSSPEMRLARTAGEMGRSVFAVPGSIHSPYSKGPHRLIRNGATLAESAEDVLGDLKNLA</sequence>
<dbReference type="Proteomes" id="UP000271003">
    <property type="component" value="Chromosome"/>
</dbReference>
<dbReference type="KEGG" id="sutt:SUTMEG_01590"/>
<dbReference type="GO" id="GO:0009294">
    <property type="term" value="P:DNA-mediated transformation"/>
    <property type="evidence" value="ECO:0007669"/>
    <property type="project" value="InterPro"/>
</dbReference>
<dbReference type="InterPro" id="IPR057666">
    <property type="entry name" value="DrpA_SLOG"/>
</dbReference>
<dbReference type="Pfam" id="PF02481">
    <property type="entry name" value="DNA_processg_A"/>
    <property type="match status" value="1"/>
</dbReference>
<accession>A0A2Z6IAZ1</accession>
<comment type="similarity">
    <text evidence="1">Belongs to the DprA/Smf family.</text>
</comment>
<reference evidence="3 4" key="1">
    <citation type="journal article" date="2018" name="Int. J. Syst. Evol. Microbiol.">
        <title>Mesosutterella multiformis gen. nov., sp. nov., a member of the family Sutterellaceae and Sutterella megalosphaeroides sp. nov., isolated from human faeces.</title>
        <authorList>
            <person name="Sakamoto M."/>
            <person name="Ikeyama N."/>
            <person name="Kunihiro T."/>
            <person name="Iino T."/>
            <person name="Yuki M."/>
            <person name="Ohkuma M."/>
        </authorList>
    </citation>
    <scope>NUCLEOTIDE SEQUENCE [LARGE SCALE GENOMIC DNA]</scope>
    <source>
        <strain evidence="3 4">6FBBBH3</strain>
    </source>
</reference>
<dbReference type="RefSeq" id="WP_120175927.1">
    <property type="nucleotide sequence ID" value="NZ_AP018786.1"/>
</dbReference>
<dbReference type="PANTHER" id="PTHR43022">
    <property type="entry name" value="PROTEIN SMF"/>
    <property type="match status" value="1"/>
</dbReference>
<name>A0A2Z6IAZ1_9BURK</name>
<organism evidence="3 4">
    <name type="scientific">Sutterella megalosphaeroides</name>
    <dbReference type="NCBI Taxonomy" id="2494234"/>
    <lineage>
        <taxon>Bacteria</taxon>
        <taxon>Pseudomonadati</taxon>
        <taxon>Pseudomonadota</taxon>
        <taxon>Betaproteobacteria</taxon>
        <taxon>Burkholderiales</taxon>
        <taxon>Sutterellaceae</taxon>
        <taxon>Sutterella</taxon>
    </lineage>
</organism>
<gene>
    <name evidence="3" type="ORF">SUTMEG_01590</name>
</gene>
<evidence type="ECO:0000256" key="1">
    <source>
        <dbReference type="ARBA" id="ARBA00006525"/>
    </source>
</evidence>
<dbReference type="AlphaFoldDB" id="A0A2Z6IAZ1"/>
<dbReference type="Gene3D" id="3.40.50.450">
    <property type="match status" value="1"/>
</dbReference>
<evidence type="ECO:0000313" key="3">
    <source>
        <dbReference type="EMBL" id="BBF22268.1"/>
    </source>
</evidence>
<protein>
    <recommendedName>
        <fullName evidence="2">Smf/DprA SLOG domain-containing protein</fullName>
    </recommendedName>
</protein>
<evidence type="ECO:0000259" key="2">
    <source>
        <dbReference type="Pfam" id="PF02481"/>
    </source>
</evidence>